<dbReference type="GO" id="GO:0003676">
    <property type="term" value="F:nucleic acid binding"/>
    <property type="evidence" value="ECO:0007669"/>
    <property type="project" value="InterPro"/>
</dbReference>
<dbReference type="InterPro" id="IPR036397">
    <property type="entry name" value="RNaseH_sf"/>
</dbReference>
<dbReference type="OrthoDB" id="6427466at2759"/>
<dbReference type="Gene3D" id="3.30.420.10">
    <property type="entry name" value="Ribonuclease H-like superfamily/Ribonuclease H"/>
    <property type="match status" value="1"/>
</dbReference>
<dbReference type="PANTHER" id="PTHR47326:SF1">
    <property type="entry name" value="HTH PSQ-TYPE DOMAIN-CONTAINING PROTEIN"/>
    <property type="match status" value="1"/>
</dbReference>
<accession>A0A4Y2VXI7</accession>
<comment type="caution">
    <text evidence="1">The sequence shown here is derived from an EMBL/GenBank/DDBJ whole genome shotgun (WGS) entry which is preliminary data.</text>
</comment>
<gene>
    <name evidence="1" type="ORF">AVEN_135027_1</name>
</gene>
<sequence length="103" mass="11988">MQDSAPPHIANPVKRLLSVHFEYDRIISSHFATHWPPRSPDLKPCDFWLWGYLKHVAFSGPIANLAELKTRNISTTSAQAHCDLLWNMLFLGLNLWQEKWTVY</sequence>
<evidence type="ECO:0008006" key="3">
    <source>
        <dbReference type="Google" id="ProtNLM"/>
    </source>
</evidence>
<keyword evidence="2" id="KW-1185">Reference proteome</keyword>
<reference evidence="1 2" key="1">
    <citation type="journal article" date="2019" name="Sci. Rep.">
        <title>Orb-weaving spider Araneus ventricosus genome elucidates the spidroin gene catalogue.</title>
        <authorList>
            <person name="Kono N."/>
            <person name="Nakamura H."/>
            <person name="Ohtoshi R."/>
            <person name="Moran D.A.P."/>
            <person name="Shinohara A."/>
            <person name="Yoshida Y."/>
            <person name="Fujiwara M."/>
            <person name="Mori M."/>
            <person name="Tomita M."/>
            <person name="Arakawa K."/>
        </authorList>
    </citation>
    <scope>NUCLEOTIDE SEQUENCE [LARGE SCALE GENOMIC DNA]</scope>
</reference>
<dbReference type="Proteomes" id="UP000499080">
    <property type="component" value="Unassembled WGS sequence"/>
</dbReference>
<organism evidence="1 2">
    <name type="scientific">Araneus ventricosus</name>
    <name type="common">Orbweaver spider</name>
    <name type="synonym">Epeira ventricosa</name>
    <dbReference type="NCBI Taxonomy" id="182803"/>
    <lineage>
        <taxon>Eukaryota</taxon>
        <taxon>Metazoa</taxon>
        <taxon>Ecdysozoa</taxon>
        <taxon>Arthropoda</taxon>
        <taxon>Chelicerata</taxon>
        <taxon>Arachnida</taxon>
        <taxon>Araneae</taxon>
        <taxon>Araneomorphae</taxon>
        <taxon>Entelegynae</taxon>
        <taxon>Araneoidea</taxon>
        <taxon>Araneidae</taxon>
        <taxon>Araneus</taxon>
    </lineage>
</organism>
<evidence type="ECO:0000313" key="2">
    <source>
        <dbReference type="Proteomes" id="UP000499080"/>
    </source>
</evidence>
<proteinExistence type="predicted"/>
<evidence type="ECO:0000313" key="1">
    <source>
        <dbReference type="EMBL" id="GBO29078.1"/>
    </source>
</evidence>
<dbReference type="EMBL" id="BGPR01052211">
    <property type="protein sequence ID" value="GBO29078.1"/>
    <property type="molecule type" value="Genomic_DNA"/>
</dbReference>
<dbReference type="PANTHER" id="PTHR47326">
    <property type="entry name" value="TRANSPOSABLE ELEMENT TC3 TRANSPOSASE-LIKE PROTEIN"/>
    <property type="match status" value="1"/>
</dbReference>
<protein>
    <recommendedName>
        <fullName evidence="3">Tc1-like transposase DDE domain-containing protein</fullName>
    </recommendedName>
</protein>
<dbReference type="AlphaFoldDB" id="A0A4Y2VXI7"/>
<name>A0A4Y2VXI7_ARAVE</name>